<evidence type="ECO:0000313" key="1">
    <source>
        <dbReference type="EMBL" id="MFD2033832.1"/>
    </source>
</evidence>
<dbReference type="InterPro" id="IPR012669">
    <property type="entry name" value="Pectate_lyase"/>
</dbReference>
<proteinExistence type="predicted"/>
<sequence>MKILNFKISNKETLNKSIIFNWALWIPMVLFVVTQSLAQSSKKVSWSQAQHQNQEWYGSDEAVRIAENVLLYQNNNGGWLKNIDMANELDDKERSKLKKEKSKKIGTTIDNNATHTQMRYLAKVYQETGQEEFKEGFLKGLNYLLEAQYENGGWAQYYPERKGYYEHITFNDHAMIGVMSILKDISDEVSPYEFVEASYKKRIDLALEKGVEVILKMQIKVDGELTAWCAQHNRHDLRPAKARAYELPSISGGESVGVVGFLMSLDDPSPEVQKAIESAVAWFEKVKIEGIKVVKKEDKTLERGYDRIVVEDAENSQPLWARFYEIDTNRPMFVGRNGIVKYNLSEIEHERRVGYSYLGNYAEKLLEKDYPQWKAKLDM</sequence>
<accession>A0ABW4VHL0</accession>
<dbReference type="NCBIfam" id="TIGR02474">
    <property type="entry name" value="pec_lyase"/>
    <property type="match status" value="1"/>
</dbReference>
<gene>
    <name evidence="1" type="primary">pelA</name>
    <name evidence="1" type="ORF">ACFSKL_03465</name>
</gene>
<dbReference type="EMBL" id="JBHUHR010000012">
    <property type="protein sequence ID" value="MFD2033832.1"/>
    <property type="molecule type" value="Genomic_DNA"/>
</dbReference>
<keyword evidence="1" id="KW-0456">Lyase</keyword>
<organism evidence="1 2">
    <name type="scientific">Belliella marina</name>
    <dbReference type="NCBI Taxonomy" id="1644146"/>
    <lineage>
        <taxon>Bacteria</taxon>
        <taxon>Pseudomonadati</taxon>
        <taxon>Bacteroidota</taxon>
        <taxon>Cytophagia</taxon>
        <taxon>Cytophagales</taxon>
        <taxon>Cyclobacteriaceae</taxon>
        <taxon>Belliella</taxon>
    </lineage>
</organism>
<name>A0ABW4VHL0_9BACT</name>
<keyword evidence="2" id="KW-1185">Reference proteome</keyword>
<dbReference type="Pfam" id="PF09492">
    <property type="entry name" value="Pec_lyase"/>
    <property type="match status" value="1"/>
</dbReference>
<reference evidence="2" key="1">
    <citation type="journal article" date="2019" name="Int. J. Syst. Evol. Microbiol.">
        <title>The Global Catalogue of Microorganisms (GCM) 10K type strain sequencing project: providing services to taxonomists for standard genome sequencing and annotation.</title>
        <authorList>
            <consortium name="The Broad Institute Genomics Platform"/>
            <consortium name="The Broad Institute Genome Sequencing Center for Infectious Disease"/>
            <person name="Wu L."/>
            <person name="Ma J."/>
        </authorList>
    </citation>
    <scope>NUCLEOTIDE SEQUENCE [LARGE SCALE GENOMIC DNA]</scope>
    <source>
        <strain evidence="2">CGMCC 1.15180</strain>
    </source>
</reference>
<dbReference type="Proteomes" id="UP001597361">
    <property type="component" value="Unassembled WGS sequence"/>
</dbReference>
<dbReference type="Gene3D" id="1.50.10.20">
    <property type="match status" value="1"/>
</dbReference>
<evidence type="ECO:0000313" key="2">
    <source>
        <dbReference type="Proteomes" id="UP001597361"/>
    </source>
</evidence>
<dbReference type="GO" id="GO:0030570">
    <property type="term" value="F:pectate lyase activity"/>
    <property type="evidence" value="ECO:0007669"/>
    <property type="project" value="UniProtKB-EC"/>
</dbReference>
<protein>
    <submittedName>
        <fullName evidence="1">Pectate lyase</fullName>
        <ecNumber evidence="1">4.2.2.2</ecNumber>
    </submittedName>
</protein>
<dbReference type="EC" id="4.2.2.2" evidence="1"/>
<comment type="caution">
    <text evidence="1">The sequence shown here is derived from an EMBL/GenBank/DDBJ whole genome shotgun (WGS) entry which is preliminary data.</text>
</comment>
<dbReference type="SUPFAM" id="SSF81853">
    <property type="entry name" value="Family 10 polysaccharide lyase"/>
    <property type="match status" value="1"/>
</dbReference>
<dbReference type="RefSeq" id="WP_376883522.1">
    <property type="nucleotide sequence ID" value="NZ_JBHUHR010000012.1"/>
</dbReference>